<evidence type="ECO:0000256" key="1">
    <source>
        <dbReference type="SAM" id="MobiDB-lite"/>
    </source>
</evidence>
<gene>
    <name evidence="2" type="ORF">BIY37_03095</name>
</gene>
<proteinExistence type="predicted"/>
<organism evidence="2 3">
    <name type="scientific">Candidatus Brocadia sapporoensis</name>
    <dbReference type="NCBI Taxonomy" id="392547"/>
    <lineage>
        <taxon>Bacteria</taxon>
        <taxon>Pseudomonadati</taxon>
        <taxon>Planctomycetota</taxon>
        <taxon>Candidatus Brocadiia</taxon>
        <taxon>Candidatus Brocadiales</taxon>
        <taxon>Candidatus Brocadiaceae</taxon>
        <taxon>Candidatus Brocadia</taxon>
    </lineage>
</organism>
<evidence type="ECO:0000313" key="2">
    <source>
        <dbReference type="EMBL" id="OQD46452.1"/>
    </source>
</evidence>
<reference evidence="2 3" key="1">
    <citation type="journal article" date="2016" name="Genome Announc.">
        <title>Draft Genome Sequence of the Anaerobic Ammonium-Oxidizing Bacterium 'Candidatus Brocadia sp. 40'.</title>
        <authorList>
            <person name="Ali M."/>
            <person name="Haroon M.F."/>
            <person name="Narita Y."/>
            <person name="Zhang L."/>
            <person name="Rangel Shaw D."/>
            <person name="Okabe S."/>
            <person name="Saikaly P.E."/>
        </authorList>
    </citation>
    <scope>NUCLEOTIDE SEQUENCE [LARGE SCALE GENOMIC DNA]</scope>
    <source>
        <strain evidence="2 3">40</strain>
    </source>
</reference>
<dbReference type="Proteomes" id="UP000242219">
    <property type="component" value="Unassembled WGS sequence"/>
</dbReference>
<evidence type="ECO:0000313" key="3">
    <source>
        <dbReference type="Proteomes" id="UP000242219"/>
    </source>
</evidence>
<accession>A0A1V6M236</accession>
<sequence>MENGVAVVATLRQDRSLQLRQPQKDQNILDMPATLDKAVNGLAADARGDRTTISNRLPYPSPHNKPLVGHYTHVHNGGIQSRHPYPKPHVSLFFPNLSKKFEVIS</sequence>
<protein>
    <submittedName>
        <fullName evidence="2">Uncharacterized protein</fullName>
    </submittedName>
</protein>
<keyword evidence="3" id="KW-1185">Reference proteome</keyword>
<feature type="region of interest" description="Disordered" evidence="1">
    <location>
        <begin position="52"/>
        <end position="82"/>
    </location>
</feature>
<name>A0A1V6M236_9BACT</name>
<dbReference type="AlphaFoldDB" id="A0A1V6M236"/>
<comment type="caution">
    <text evidence="2">The sequence shown here is derived from an EMBL/GenBank/DDBJ whole genome shotgun (WGS) entry which is preliminary data.</text>
</comment>
<dbReference type="EMBL" id="MJUW02000034">
    <property type="protein sequence ID" value="OQD46452.1"/>
    <property type="molecule type" value="Genomic_DNA"/>
</dbReference>